<organism evidence="1 2">
    <name type="scientific">Tateyamaria armeniaca</name>
    <dbReference type="NCBI Taxonomy" id="2518930"/>
    <lineage>
        <taxon>Bacteria</taxon>
        <taxon>Pseudomonadati</taxon>
        <taxon>Pseudomonadota</taxon>
        <taxon>Alphaproteobacteria</taxon>
        <taxon>Rhodobacterales</taxon>
        <taxon>Roseobacteraceae</taxon>
        <taxon>Tateyamaria</taxon>
    </lineage>
</organism>
<dbReference type="InterPro" id="IPR053855">
    <property type="entry name" value="DUF6931"/>
</dbReference>
<evidence type="ECO:0000313" key="2">
    <source>
        <dbReference type="Proteomes" id="UP001627408"/>
    </source>
</evidence>
<dbReference type="RefSeq" id="WP_407594530.1">
    <property type="nucleotide sequence ID" value="NZ_JBHDIY010000004.1"/>
</dbReference>
<gene>
    <name evidence="1" type="ORF">ACERZ8_21580</name>
</gene>
<keyword evidence="2" id="KW-1185">Reference proteome</keyword>
<sequence length="193" mass="21508">MDDLNSEQTLPPARAIRFDRVNELYAEMPEIGKFIETPPEDDEGYRGFLERLRASSTPEEAVTFTAFALQPKAGIKWGMECVSSLIPDMAPEDTKLMNLISEWLDDTSSENRWKTLELALFAPRRSPAVYLGLGVGWSGGPLAPNDLVTVPPWRAPRAISSAVMRAVGQMRTEHRGESLDFVLDRAAGLFRLN</sequence>
<evidence type="ECO:0000313" key="1">
    <source>
        <dbReference type="EMBL" id="MFL4472345.1"/>
    </source>
</evidence>
<dbReference type="Proteomes" id="UP001627408">
    <property type="component" value="Unassembled WGS sequence"/>
</dbReference>
<comment type="caution">
    <text evidence="1">The sequence shown here is derived from an EMBL/GenBank/DDBJ whole genome shotgun (WGS) entry which is preliminary data.</text>
</comment>
<protein>
    <submittedName>
        <fullName evidence="1">Uncharacterized protein</fullName>
    </submittedName>
</protein>
<dbReference type="Pfam" id="PF22011">
    <property type="entry name" value="DUF6931"/>
    <property type="match status" value="1"/>
</dbReference>
<proteinExistence type="predicted"/>
<name>A0ABW8UYV8_9RHOB</name>
<accession>A0ABW8UYV8</accession>
<reference evidence="1 2" key="1">
    <citation type="submission" date="2024-08" db="EMBL/GenBank/DDBJ databases">
        <title>Tateyamaria sp. nov., isolated from marine algae.</title>
        <authorList>
            <person name="Choi B.J."/>
            <person name="Kim J.M."/>
            <person name="Lee J.K."/>
            <person name="Choi D.G."/>
            <person name="Bayburt H."/>
            <person name="Baek J.H."/>
            <person name="Han D.M."/>
            <person name="Jeon C.O."/>
        </authorList>
    </citation>
    <scope>NUCLEOTIDE SEQUENCE [LARGE SCALE GENOMIC DNA]</scope>
    <source>
        <strain evidence="1 2">KMU-156</strain>
    </source>
</reference>
<dbReference type="EMBL" id="JBHDIY010000004">
    <property type="protein sequence ID" value="MFL4472345.1"/>
    <property type="molecule type" value="Genomic_DNA"/>
</dbReference>